<dbReference type="SUPFAM" id="SSF56281">
    <property type="entry name" value="Metallo-hydrolase/oxidoreductase"/>
    <property type="match status" value="1"/>
</dbReference>
<feature type="binding site" evidence="7">
    <location>
        <position position="133"/>
    </location>
    <ligand>
        <name>Zn(2+)</name>
        <dbReference type="ChEBI" id="CHEBI:29105"/>
        <label>2</label>
    </ligand>
</feature>
<comment type="subunit">
    <text evidence="7">Monomer.</text>
</comment>
<sequence>MPLELITLPCLTDNYAYLLHDAASGDTALVDAPEAAPVLAALQARGWHLTDILLTHHHGDHIDGVAALVAATGARVTGAAADAHRLPPLDRAVAEGDSFTLGGEAVHVLDVSGHTIGHIAFHLPGAGLVFTADSLMAMGCGRLFEGAPALMWQSLSKLAALPPETLVCSGHEYTASNLRFALSLEPAHPALILRGDKISAARAKGQPTVPSRLSDELATNPFLRARDPALKAAIGMAGAPDAAVFAELRARKDKF</sequence>
<comment type="cofactor">
    <cofactor evidence="7">
        <name>Zn(2+)</name>
        <dbReference type="ChEBI" id="CHEBI:29105"/>
    </cofactor>
    <text evidence="7">Binds 2 Zn(2+) ions per subunit.</text>
</comment>
<evidence type="ECO:0000256" key="5">
    <source>
        <dbReference type="ARBA" id="ARBA00022801"/>
    </source>
</evidence>
<dbReference type="PANTHER" id="PTHR43705">
    <property type="entry name" value="HYDROXYACYLGLUTATHIONE HYDROLASE"/>
    <property type="match status" value="1"/>
</dbReference>
<dbReference type="AlphaFoldDB" id="A0A8X8GZ11"/>
<evidence type="ECO:0000256" key="4">
    <source>
        <dbReference type="ARBA" id="ARBA00022723"/>
    </source>
</evidence>
<protein>
    <recommendedName>
        <fullName evidence="7">Hydroxyacylglutathione hydrolase</fullName>
        <ecNumber evidence="7">3.1.2.6</ecNumber>
    </recommendedName>
    <alternativeName>
        <fullName evidence="7">Glyoxalase II</fullName>
        <shortName evidence="7">Glx II</shortName>
    </alternativeName>
</protein>
<evidence type="ECO:0000256" key="1">
    <source>
        <dbReference type="ARBA" id="ARBA00001623"/>
    </source>
</evidence>
<reference evidence="9" key="1">
    <citation type="submission" date="2020-05" db="EMBL/GenBank/DDBJ databases">
        <title>Fertoebacter nigrum gen. nov., sp. nov., a new member of the family Rhodobacteraceae.</title>
        <authorList>
            <person name="Szuroczki S."/>
            <person name="Abbaszade G."/>
            <person name="Buni D."/>
            <person name="Schumann P."/>
            <person name="Toth E."/>
        </authorList>
    </citation>
    <scope>NUCLEOTIDE SEQUENCE</scope>
    <source>
        <strain evidence="9">RG-N-1a</strain>
    </source>
</reference>
<dbReference type="InterPro" id="IPR017782">
    <property type="entry name" value="Hydroxyacylglutathione_Hdrlase"/>
</dbReference>
<dbReference type="Pfam" id="PF00753">
    <property type="entry name" value="Lactamase_B"/>
    <property type="match status" value="1"/>
</dbReference>
<organism evidence="9 10">
    <name type="scientific">Fertoeibacter niger</name>
    <dbReference type="NCBI Taxonomy" id="2656921"/>
    <lineage>
        <taxon>Bacteria</taxon>
        <taxon>Pseudomonadati</taxon>
        <taxon>Pseudomonadota</taxon>
        <taxon>Alphaproteobacteria</taxon>
        <taxon>Rhodobacterales</taxon>
        <taxon>Paracoccaceae</taxon>
        <taxon>Fertoeibacter</taxon>
    </lineage>
</organism>
<comment type="caution">
    <text evidence="9">The sequence shown here is derived from an EMBL/GenBank/DDBJ whole genome shotgun (WGS) entry which is preliminary data.</text>
</comment>
<dbReference type="GO" id="GO:0019243">
    <property type="term" value="P:methylglyoxal catabolic process to D-lactate via S-lactoyl-glutathione"/>
    <property type="evidence" value="ECO:0007669"/>
    <property type="project" value="UniProtKB-UniRule"/>
</dbReference>
<dbReference type="Proteomes" id="UP000484076">
    <property type="component" value="Unassembled WGS sequence"/>
</dbReference>
<dbReference type="PANTHER" id="PTHR43705:SF1">
    <property type="entry name" value="HYDROXYACYLGLUTATHIONE HYDROLASE GLOB"/>
    <property type="match status" value="1"/>
</dbReference>
<feature type="binding site" evidence="7">
    <location>
        <position position="56"/>
    </location>
    <ligand>
        <name>Zn(2+)</name>
        <dbReference type="ChEBI" id="CHEBI:29105"/>
        <label>1</label>
    </ligand>
</feature>
<dbReference type="RefSeq" id="WP_174539546.1">
    <property type="nucleotide sequence ID" value="NZ_WHUT02000004.1"/>
</dbReference>
<evidence type="ECO:0000313" key="9">
    <source>
        <dbReference type="EMBL" id="NUB44428.1"/>
    </source>
</evidence>
<dbReference type="Gene3D" id="3.60.15.10">
    <property type="entry name" value="Ribonuclease Z/Hydroxyacylglutathione hydrolase-like"/>
    <property type="match status" value="1"/>
</dbReference>
<dbReference type="EC" id="3.1.2.6" evidence="7"/>
<dbReference type="GO" id="GO:0004416">
    <property type="term" value="F:hydroxyacylglutathione hydrolase activity"/>
    <property type="evidence" value="ECO:0007669"/>
    <property type="project" value="UniProtKB-UniRule"/>
</dbReference>
<evidence type="ECO:0000259" key="8">
    <source>
        <dbReference type="SMART" id="SM00849"/>
    </source>
</evidence>
<dbReference type="GO" id="GO:0046872">
    <property type="term" value="F:metal ion binding"/>
    <property type="evidence" value="ECO:0007669"/>
    <property type="project" value="UniProtKB-KW"/>
</dbReference>
<feature type="binding site" evidence="7">
    <location>
        <position position="61"/>
    </location>
    <ligand>
        <name>Zn(2+)</name>
        <dbReference type="ChEBI" id="CHEBI:29105"/>
        <label>2</label>
    </ligand>
</feature>
<name>A0A8X8GZ11_9RHOB</name>
<evidence type="ECO:0000256" key="6">
    <source>
        <dbReference type="ARBA" id="ARBA00022833"/>
    </source>
</evidence>
<evidence type="ECO:0000256" key="3">
    <source>
        <dbReference type="ARBA" id="ARBA00006759"/>
    </source>
</evidence>
<dbReference type="HAMAP" id="MF_01374">
    <property type="entry name" value="Glyoxalase_2"/>
    <property type="match status" value="1"/>
</dbReference>
<dbReference type="InterPro" id="IPR001279">
    <property type="entry name" value="Metallo-B-lactamas"/>
</dbReference>
<proteinExistence type="inferred from homology"/>
<dbReference type="SMART" id="SM00849">
    <property type="entry name" value="Lactamase_B"/>
    <property type="match status" value="1"/>
</dbReference>
<feature type="binding site" evidence="7">
    <location>
        <position position="114"/>
    </location>
    <ligand>
        <name>Zn(2+)</name>
        <dbReference type="ChEBI" id="CHEBI:29105"/>
        <label>1</label>
    </ligand>
</feature>
<evidence type="ECO:0000256" key="2">
    <source>
        <dbReference type="ARBA" id="ARBA00004963"/>
    </source>
</evidence>
<feature type="domain" description="Metallo-beta-lactamase" evidence="8">
    <location>
        <begin position="13"/>
        <end position="171"/>
    </location>
</feature>
<dbReference type="InterPro" id="IPR035680">
    <property type="entry name" value="Clx_II_MBL"/>
</dbReference>
<dbReference type="PIRSF" id="PIRSF005457">
    <property type="entry name" value="Glx"/>
    <property type="match status" value="1"/>
</dbReference>
<dbReference type="Pfam" id="PF16123">
    <property type="entry name" value="HAGH_C"/>
    <property type="match status" value="1"/>
</dbReference>
<keyword evidence="4 7" id="KW-0479">Metal-binding</keyword>
<dbReference type="EMBL" id="WHUT02000004">
    <property type="protein sequence ID" value="NUB44428.1"/>
    <property type="molecule type" value="Genomic_DNA"/>
</dbReference>
<keyword evidence="6 7" id="KW-0862">Zinc</keyword>
<dbReference type="InterPro" id="IPR050110">
    <property type="entry name" value="Glyoxalase_II_hydrolase"/>
</dbReference>
<dbReference type="InterPro" id="IPR032282">
    <property type="entry name" value="HAGH_C"/>
</dbReference>
<comment type="function">
    <text evidence="7">Thiolesterase that catalyzes the hydrolysis of S-D-lactoyl-glutathione to form glutathione and D-lactic acid.</text>
</comment>
<evidence type="ECO:0000256" key="7">
    <source>
        <dbReference type="HAMAP-Rule" id="MF_01374"/>
    </source>
</evidence>
<gene>
    <name evidence="7 9" type="primary">gloB</name>
    <name evidence="9" type="ORF">GEU84_008545</name>
</gene>
<dbReference type="CDD" id="cd07723">
    <property type="entry name" value="hydroxyacylglutathione_hydrolase_MBL-fold"/>
    <property type="match status" value="1"/>
</dbReference>
<feature type="binding site" evidence="7">
    <location>
        <position position="60"/>
    </location>
    <ligand>
        <name>Zn(2+)</name>
        <dbReference type="ChEBI" id="CHEBI:29105"/>
        <label>2</label>
    </ligand>
</feature>
<comment type="catalytic activity">
    <reaction evidence="1 7">
        <text>an S-(2-hydroxyacyl)glutathione + H2O = a 2-hydroxy carboxylate + glutathione + H(+)</text>
        <dbReference type="Rhea" id="RHEA:21864"/>
        <dbReference type="ChEBI" id="CHEBI:15377"/>
        <dbReference type="ChEBI" id="CHEBI:15378"/>
        <dbReference type="ChEBI" id="CHEBI:57925"/>
        <dbReference type="ChEBI" id="CHEBI:58896"/>
        <dbReference type="ChEBI" id="CHEBI:71261"/>
        <dbReference type="EC" id="3.1.2.6"/>
    </reaction>
</comment>
<comment type="pathway">
    <text evidence="2 7">Secondary metabolite metabolism; methylglyoxal degradation; (R)-lactate from methylglyoxal: step 2/2.</text>
</comment>
<accession>A0A8X8GZ11</accession>
<evidence type="ECO:0000313" key="10">
    <source>
        <dbReference type="Proteomes" id="UP000484076"/>
    </source>
</evidence>
<feature type="binding site" evidence="7">
    <location>
        <position position="171"/>
    </location>
    <ligand>
        <name>Zn(2+)</name>
        <dbReference type="ChEBI" id="CHEBI:29105"/>
        <label>2</label>
    </ligand>
</feature>
<keyword evidence="10" id="KW-1185">Reference proteome</keyword>
<feature type="binding site" evidence="7">
    <location>
        <position position="133"/>
    </location>
    <ligand>
        <name>Zn(2+)</name>
        <dbReference type="ChEBI" id="CHEBI:29105"/>
        <label>1</label>
    </ligand>
</feature>
<dbReference type="InterPro" id="IPR036866">
    <property type="entry name" value="RibonucZ/Hydroxyglut_hydro"/>
</dbReference>
<dbReference type="NCBIfam" id="TIGR03413">
    <property type="entry name" value="GSH_gloB"/>
    <property type="match status" value="1"/>
</dbReference>
<comment type="similarity">
    <text evidence="3 7">Belongs to the metallo-beta-lactamase superfamily. Glyoxalase II family.</text>
</comment>
<feature type="binding site" evidence="7">
    <location>
        <position position="58"/>
    </location>
    <ligand>
        <name>Zn(2+)</name>
        <dbReference type="ChEBI" id="CHEBI:29105"/>
        <label>1</label>
    </ligand>
</feature>
<keyword evidence="5 7" id="KW-0378">Hydrolase</keyword>